<dbReference type="GO" id="GO:0016787">
    <property type="term" value="F:hydrolase activity"/>
    <property type="evidence" value="ECO:0007669"/>
    <property type="project" value="UniProtKB-KW"/>
</dbReference>
<dbReference type="GO" id="GO:0030677">
    <property type="term" value="C:ribonuclease P complex"/>
    <property type="evidence" value="ECO:0007669"/>
    <property type="project" value="InterPro"/>
</dbReference>
<dbReference type="EMBL" id="JAFIMR010000040">
    <property type="protein sequence ID" value="KAI1857501.1"/>
    <property type="molecule type" value="Genomic_DNA"/>
</dbReference>
<name>A0A9Q0AKU4_9PEZI</name>
<protein>
    <recommendedName>
        <fullName evidence="8">Ribonuclease P protein subunit</fullName>
    </recommendedName>
</protein>
<feature type="region of interest" description="Disordered" evidence="9">
    <location>
        <begin position="1"/>
        <end position="70"/>
    </location>
</feature>
<reference evidence="10" key="1">
    <citation type="submission" date="2021-03" db="EMBL/GenBank/DDBJ databases">
        <title>Revisited historic fungal species revealed as producer of novel bioactive compounds through whole genome sequencing and comparative genomics.</title>
        <authorList>
            <person name="Vignolle G.A."/>
            <person name="Hochenegger N."/>
            <person name="Mach R.L."/>
            <person name="Mach-Aigner A.R."/>
            <person name="Javad Rahimi M."/>
            <person name="Salim K.A."/>
            <person name="Chan C.M."/>
            <person name="Lim L.B.L."/>
            <person name="Cai F."/>
            <person name="Druzhinina I.S."/>
            <person name="U'Ren J.M."/>
            <person name="Derntl C."/>
        </authorList>
    </citation>
    <scope>NUCLEOTIDE SEQUENCE</scope>
    <source>
        <strain evidence="10">TUCIM 5799</strain>
    </source>
</reference>
<dbReference type="Pfam" id="PF01868">
    <property type="entry name" value="RNase_P-MRP_p29"/>
    <property type="match status" value="1"/>
</dbReference>
<dbReference type="PANTHER" id="PTHR13348:SF0">
    <property type="entry name" value="RIBONUCLEASE P PROTEIN SUBUNIT P29"/>
    <property type="match status" value="1"/>
</dbReference>
<dbReference type="InterPro" id="IPR023538">
    <property type="entry name" value="RNP1"/>
</dbReference>
<dbReference type="GO" id="GO:0004519">
    <property type="term" value="F:endonuclease activity"/>
    <property type="evidence" value="ECO:0007669"/>
    <property type="project" value="UniProtKB-KW"/>
</dbReference>
<evidence type="ECO:0000256" key="4">
    <source>
        <dbReference type="ARBA" id="ARBA00022694"/>
    </source>
</evidence>
<proteinExistence type="inferred from homology"/>
<dbReference type="HAMAP" id="MF_00754">
    <property type="entry name" value="RNase_P_1"/>
    <property type="match status" value="1"/>
</dbReference>
<comment type="subcellular location">
    <subcellularLocation>
        <location evidence="1">Nucleus</location>
    </subcellularLocation>
</comment>
<evidence type="ECO:0000256" key="8">
    <source>
        <dbReference type="PIRNR" id="PIRNR027081"/>
    </source>
</evidence>
<dbReference type="GO" id="GO:0005634">
    <property type="term" value="C:nucleus"/>
    <property type="evidence" value="ECO:0007669"/>
    <property type="project" value="UniProtKB-SubCell"/>
</dbReference>
<dbReference type="Proteomes" id="UP000829685">
    <property type="component" value="Unassembled WGS sequence"/>
</dbReference>
<dbReference type="GO" id="GO:0000172">
    <property type="term" value="C:ribonuclease MRP complex"/>
    <property type="evidence" value="ECO:0007669"/>
    <property type="project" value="InterPro"/>
</dbReference>
<dbReference type="InterPro" id="IPR023534">
    <property type="entry name" value="Rof/RNase_P-like"/>
</dbReference>
<dbReference type="InterPro" id="IPR016848">
    <property type="entry name" value="RNase_P/MRP_Rpp29-subunit"/>
</dbReference>
<gene>
    <name evidence="10" type="ORF">JX265_011236</name>
</gene>
<evidence type="ECO:0000313" key="10">
    <source>
        <dbReference type="EMBL" id="KAI1857501.1"/>
    </source>
</evidence>
<keyword evidence="5" id="KW-0540">Nuclease</keyword>
<keyword evidence="3" id="KW-0963">Cytoplasm</keyword>
<keyword evidence="11" id="KW-1185">Reference proteome</keyword>
<evidence type="ECO:0000256" key="9">
    <source>
        <dbReference type="SAM" id="MobiDB-lite"/>
    </source>
</evidence>
<dbReference type="SUPFAM" id="SSF101744">
    <property type="entry name" value="Rof/RNase P subunit-like"/>
    <property type="match status" value="1"/>
</dbReference>
<evidence type="ECO:0000256" key="5">
    <source>
        <dbReference type="ARBA" id="ARBA00022722"/>
    </source>
</evidence>
<comment type="caution">
    <text evidence="10">The sequence shown here is derived from an EMBL/GenBank/DDBJ whole genome shotgun (WGS) entry which is preliminary data.</text>
</comment>
<dbReference type="GO" id="GO:0033204">
    <property type="term" value="F:ribonuclease P RNA binding"/>
    <property type="evidence" value="ECO:0007669"/>
    <property type="project" value="InterPro"/>
</dbReference>
<evidence type="ECO:0000256" key="3">
    <source>
        <dbReference type="ARBA" id="ARBA00022490"/>
    </source>
</evidence>
<evidence type="ECO:0000256" key="1">
    <source>
        <dbReference type="ARBA" id="ARBA00004123"/>
    </source>
</evidence>
<keyword evidence="6" id="KW-0255">Endonuclease</keyword>
<dbReference type="InterPro" id="IPR002730">
    <property type="entry name" value="Rpp29/RNP1"/>
</dbReference>
<keyword evidence="4 8" id="KW-0819">tRNA processing</keyword>
<accession>A0A9Q0AKU4</accession>
<keyword evidence="7" id="KW-0378">Hydrolase</keyword>
<keyword evidence="8" id="KW-0539">Nucleus</keyword>
<comment type="similarity">
    <text evidence="2">Belongs to the eukaryotic/archaeal RNase P protein component 1 family.</text>
</comment>
<evidence type="ECO:0000256" key="2">
    <source>
        <dbReference type="ARBA" id="ARBA00006181"/>
    </source>
</evidence>
<dbReference type="PIRSF" id="PIRSF027081">
    <property type="entry name" value="RNase_P/MRP_p29_subunit"/>
    <property type="match status" value="1"/>
</dbReference>
<organism evidence="10 11">
    <name type="scientific">Neoarthrinium moseri</name>
    <dbReference type="NCBI Taxonomy" id="1658444"/>
    <lineage>
        <taxon>Eukaryota</taxon>
        <taxon>Fungi</taxon>
        <taxon>Dikarya</taxon>
        <taxon>Ascomycota</taxon>
        <taxon>Pezizomycotina</taxon>
        <taxon>Sordariomycetes</taxon>
        <taxon>Xylariomycetidae</taxon>
        <taxon>Amphisphaeriales</taxon>
        <taxon>Apiosporaceae</taxon>
        <taxon>Neoarthrinium</taxon>
    </lineage>
</organism>
<dbReference type="Gene3D" id="2.30.30.210">
    <property type="entry name" value="Ribonuclease P/MRP, subunit p29"/>
    <property type="match status" value="1"/>
</dbReference>
<evidence type="ECO:0000313" key="11">
    <source>
        <dbReference type="Proteomes" id="UP000829685"/>
    </source>
</evidence>
<dbReference type="GO" id="GO:0001682">
    <property type="term" value="P:tRNA 5'-leader removal"/>
    <property type="evidence" value="ECO:0007669"/>
    <property type="project" value="InterPro"/>
</dbReference>
<evidence type="ECO:0000256" key="7">
    <source>
        <dbReference type="ARBA" id="ARBA00022801"/>
    </source>
</evidence>
<dbReference type="AlphaFoldDB" id="A0A9Q0AKU4"/>
<sequence>MASNTPSVTHELLARAHSPDSVSRIYSDKIQHRPLFLRPNSPPPSANARAARRKARDDKKKRANALKPKPLSARQRRSLGLYDMPRQGQRYEIFVPLNRLWLGYVREILGNELYTGGQGAAAKLTAADYHGAEIEVSRSRCPSRVGIRGIVIKDSRFTFEVITPKNKVKLVPKEGTTFRIMVPPTETQEAPHESEAASTEERDAKAFTFEVLGDQFQYRPADRANKKFRVHYLKLL</sequence>
<evidence type="ECO:0000256" key="6">
    <source>
        <dbReference type="ARBA" id="ARBA00022759"/>
    </source>
</evidence>
<dbReference type="PANTHER" id="PTHR13348">
    <property type="entry name" value="RIBONUCLEASE P SUBUNIT P29"/>
    <property type="match status" value="1"/>
</dbReference>
<dbReference type="GO" id="GO:0006364">
    <property type="term" value="P:rRNA processing"/>
    <property type="evidence" value="ECO:0007669"/>
    <property type="project" value="TreeGrafter"/>
</dbReference>
<dbReference type="SMART" id="SM00538">
    <property type="entry name" value="POP4"/>
    <property type="match status" value="1"/>
</dbReference>
<dbReference type="InterPro" id="IPR036980">
    <property type="entry name" value="RNase_P/MRP_Rpp29_sf"/>
</dbReference>